<comment type="caution">
    <text evidence="1">The sequence shown here is derived from an EMBL/GenBank/DDBJ whole genome shotgun (WGS) entry which is preliminary data.</text>
</comment>
<dbReference type="SUPFAM" id="SSF56300">
    <property type="entry name" value="Metallo-dependent phosphatases"/>
    <property type="match status" value="1"/>
</dbReference>
<dbReference type="PANTHER" id="PTHR37031:SF2">
    <property type="entry name" value="PHOD-LIKE PHOSPHATASE METALLOPHOSPHATASE DOMAIN-CONTAINING PROTEIN"/>
    <property type="match status" value="1"/>
</dbReference>
<organism evidence="1 2">
    <name type="scientific">Plectonema cf. radiosum LEGE 06105</name>
    <dbReference type="NCBI Taxonomy" id="945769"/>
    <lineage>
        <taxon>Bacteria</taxon>
        <taxon>Bacillati</taxon>
        <taxon>Cyanobacteriota</taxon>
        <taxon>Cyanophyceae</taxon>
        <taxon>Oscillatoriophycideae</taxon>
        <taxon>Oscillatoriales</taxon>
        <taxon>Microcoleaceae</taxon>
        <taxon>Plectonema</taxon>
    </lineage>
</organism>
<dbReference type="AlphaFoldDB" id="A0A8J7F3T1"/>
<protein>
    <recommendedName>
        <fullName evidence="3">PhoD-like phosphatase</fullName>
    </recommendedName>
</protein>
<evidence type="ECO:0008006" key="3">
    <source>
        <dbReference type="Google" id="ProtNLM"/>
    </source>
</evidence>
<dbReference type="PANTHER" id="PTHR37031">
    <property type="entry name" value="METALLOPHOSPHATASE BINDING DOMAIN PROTEIN"/>
    <property type="match status" value="1"/>
</dbReference>
<sequence>MGWTPLRERLDRLPLILAGPILRRTEPDAVTVWVALKASRRVTLTIFDQNHNFLFESTRTTARIGINLHVVAVTAKASSNVLINGENYLYDLDFGNGELLNSPGILTTEGTLEDITYSLYKLPSFALPPKDLKDLRIIHGSCRKPHGESLDALVAVDKMIKEALAKNPQKRPHQLFLTGDQIYADDVADVLLFMLMDAGETLLGWSEKLPDVGNLAELQPGKRNNLATKIAGFTSSIGKFHNLTNLAKSHLFTYGEYLAMYLFAWSDVLWVDAEFFPDFVDVNSEHWEAKNEQKKIYDEEVKYIKDFWSTLKNVRRALANVPTYMIFDDHEITDDWYLNIAWCSRILDQPLGRRVLQNGMLAYTICQAWGNTPEQFEKDTKGEALLKAAVAWSVSGGTNTTCELQINRCVGLPSVIEIQQNSNKLPHFEETLTWHYIVNGPGYEVILLDTRTWREFPGKEFDFPALISQEGYEEQISKLVRRDDVKVSFIVSPSPFIGVPFVENIQKIAKSFYEKIGNAAWGFDTEAWSLNETAFERMLAQLALRALPNSKSRVVVLSGDVHYSFGARLQYSAIYPFESSEPVNSELVVAQLTSSSFKNEVSGMGGSHSAHKKGFVPIGVSSDLPTAEVLGWRNQQGKESEIGNISLLVEDVFQRIPLKIKGNPGTIDLVKQRNMFRSVEITKKPEWWYRIDFLAAKDEQLSEFKAEKIETTSAIAPLPRENRKPALEEYLSMARNYRDYISKKGHGTEIVGLNNLGEITFDLVDDKEVVVQTLWWRLESQENGKMLEPFPLTRCEVSLDFDDQQHPINDVIKEVDS</sequence>
<dbReference type="RefSeq" id="WP_193917127.1">
    <property type="nucleotide sequence ID" value="NZ_JADEWL010000007.1"/>
</dbReference>
<reference evidence="1" key="1">
    <citation type="submission" date="2020-10" db="EMBL/GenBank/DDBJ databases">
        <authorList>
            <person name="Castelo-Branco R."/>
            <person name="Eusebio N."/>
            <person name="Adriana R."/>
            <person name="Vieira A."/>
            <person name="Brugerolle De Fraissinette N."/>
            <person name="Rezende De Castro R."/>
            <person name="Schneider M.P."/>
            <person name="Vasconcelos V."/>
            <person name="Leao P.N."/>
        </authorList>
    </citation>
    <scope>NUCLEOTIDE SEQUENCE</scope>
    <source>
        <strain evidence="1">LEGE 06105</strain>
    </source>
</reference>
<evidence type="ECO:0000313" key="1">
    <source>
        <dbReference type="EMBL" id="MBE9211809.1"/>
    </source>
</evidence>
<dbReference type="EMBL" id="JADEWL010000007">
    <property type="protein sequence ID" value="MBE9211809.1"/>
    <property type="molecule type" value="Genomic_DNA"/>
</dbReference>
<evidence type="ECO:0000313" key="2">
    <source>
        <dbReference type="Proteomes" id="UP000620559"/>
    </source>
</evidence>
<dbReference type="Proteomes" id="UP000620559">
    <property type="component" value="Unassembled WGS sequence"/>
</dbReference>
<gene>
    <name evidence="1" type="ORF">IQ247_03595</name>
</gene>
<name>A0A8J7F3T1_9CYAN</name>
<dbReference type="InterPro" id="IPR038607">
    <property type="entry name" value="PhoD-like_sf"/>
</dbReference>
<proteinExistence type="predicted"/>
<dbReference type="Gene3D" id="3.60.21.70">
    <property type="entry name" value="PhoD-like phosphatase"/>
    <property type="match status" value="1"/>
</dbReference>
<dbReference type="InterPro" id="IPR029052">
    <property type="entry name" value="Metallo-depent_PP-like"/>
</dbReference>
<accession>A0A8J7F3T1</accession>
<keyword evidence="2" id="KW-1185">Reference proteome</keyword>